<protein>
    <submittedName>
        <fullName evidence="2">Protein N-acetyltransferase, RimJ/RimL family</fullName>
    </submittedName>
</protein>
<dbReference type="EMBL" id="FQZQ01000020">
    <property type="protein sequence ID" value="SHK16182.1"/>
    <property type="molecule type" value="Genomic_DNA"/>
</dbReference>
<dbReference type="FunFam" id="3.40.630.30:FF:000047">
    <property type="entry name" value="Acetyltransferase, GNAT family"/>
    <property type="match status" value="1"/>
</dbReference>
<dbReference type="InterPro" id="IPR000182">
    <property type="entry name" value="GNAT_dom"/>
</dbReference>
<dbReference type="GO" id="GO:1990189">
    <property type="term" value="F:protein N-terminal-serine acetyltransferase activity"/>
    <property type="evidence" value="ECO:0007669"/>
    <property type="project" value="TreeGrafter"/>
</dbReference>
<dbReference type="InterPro" id="IPR016181">
    <property type="entry name" value="Acyl_CoA_acyltransferase"/>
</dbReference>
<dbReference type="AlphaFoldDB" id="A0A1M6Q7F2"/>
<dbReference type="Pfam" id="PF13302">
    <property type="entry name" value="Acetyltransf_3"/>
    <property type="match status" value="1"/>
</dbReference>
<evidence type="ECO:0000313" key="3">
    <source>
        <dbReference type="Proteomes" id="UP000183982"/>
    </source>
</evidence>
<dbReference type="SUPFAM" id="SSF55729">
    <property type="entry name" value="Acyl-CoA N-acyltransferases (Nat)"/>
    <property type="match status" value="1"/>
</dbReference>
<gene>
    <name evidence="2" type="ORF">SAMN05444000_12062</name>
</gene>
<dbReference type="RefSeq" id="WP_073255089.1">
    <property type="nucleotide sequence ID" value="NZ_FQZQ01000020.1"/>
</dbReference>
<dbReference type="PANTHER" id="PTHR43441:SF2">
    <property type="entry name" value="FAMILY ACETYLTRANSFERASE, PUTATIVE (AFU_ORTHOLOGUE AFUA_7G00850)-RELATED"/>
    <property type="match status" value="1"/>
</dbReference>
<feature type="domain" description="N-acetyltransferase" evidence="1">
    <location>
        <begin position="30"/>
        <end position="185"/>
    </location>
</feature>
<reference evidence="3" key="1">
    <citation type="submission" date="2016-11" db="EMBL/GenBank/DDBJ databases">
        <authorList>
            <person name="Varghese N."/>
            <person name="Submissions S."/>
        </authorList>
    </citation>
    <scope>NUCLEOTIDE SEQUENCE [LARGE SCALE GENOMIC DNA]</scope>
    <source>
        <strain evidence="3">DSM 100564</strain>
    </source>
</reference>
<dbReference type="GO" id="GO:0008999">
    <property type="term" value="F:protein-N-terminal-alanine acetyltransferase activity"/>
    <property type="evidence" value="ECO:0007669"/>
    <property type="project" value="TreeGrafter"/>
</dbReference>
<sequence length="238" mass="26469">MTDPRPLGPVLENWSPPPAPSGEVLEGAYARLEPLSAEKHAALLFRAYESHDAVWDYMPYGPFHSAAAYHRWVKSVAGQGDPFFYAIQDKATGAWGGVASYLRIRPDAGSIEIGHINLSPHLQGTRASTEAFVLMMKWAFQAGYRRFEWKCDALNKPSRRAAQRLGLSFEGVFRQHVVVKGRNRDTAWFAAIDKDWPSLSAAYDVWLSANNFTADGQQSERLGDLTQLARTSDDPALS</sequence>
<evidence type="ECO:0000259" key="1">
    <source>
        <dbReference type="PROSITE" id="PS51186"/>
    </source>
</evidence>
<name>A0A1M6Q7F2_9RHOB</name>
<dbReference type="STRING" id="1470563.SAMN05444000_12062"/>
<keyword evidence="3" id="KW-1185">Reference proteome</keyword>
<dbReference type="GO" id="GO:0005737">
    <property type="term" value="C:cytoplasm"/>
    <property type="evidence" value="ECO:0007669"/>
    <property type="project" value="TreeGrafter"/>
</dbReference>
<dbReference type="InterPro" id="IPR051908">
    <property type="entry name" value="Ribosomal_N-acetyltransferase"/>
</dbReference>
<evidence type="ECO:0000313" key="2">
    <source>
        <dbReference type="EMBL" id="SHK16182.1"/>
    </source>
</evidence>
<dbReference type="PANTHER" id="PTHR43441">
    <property type="entry name" value="RIBOSOMAL-PROTEIN-SERINE ACETYLTRANSFERASE"/>
    <property type="match status" value="1"/>
</dbReference>
<dbReference type="PROSITE" id="PS51186">
    <property type="entry name" value="GNAT"/>
    <property type="match status" value="1"/>
</dbReference>
<dbReference type="Proteomes" id="UP000183982">
    <property type="component" value="Unassembled WGS sequence"/>
</dbReference>
<accession>A0A1M6Q7F2</accession>
<proteinExistence type="predicted"/>
<dbReference type="Gene3D" id="3.40.630.30">
    <property type="match status" value="1"/>
</dbReference>
<organism evidence="2 3">
    <name type="scientific">Shimia gijangensis</name>
    <dbReference type="NCBI Taxonomy" id="1470563"/>
    <lineage>
        <taxon>Bacteria</taxon>
        <taxon>Pseudomonadati</taxon>
        <taxon>Pseudomonadota</taxon>
        <taxon>Alphaproteobacteria</taxon>
        <taxon>Rhodobacterales</taxon>
        <taxon>Roseobacteraceae</taxon>
    </lineage>
</organism>
<dbReference type="OrthoDB" id="5295305at2"/>
<keyword evidence="2" id="KW-0808">Transferase</keyword>